<comment type="similarity">
    <text evidence="2 8">Belongs to the peptidase M16 family.</text>
</comment>
<keyword evidence="5" id="KW-0378">Hydrolase</keyword>
<dbReference type="InterPro" id="IPR007863">
    <property type="entry name" value="Peptidase_M16_C"/>
</dbReference>
<dbReference type="RefSeq" id="WP_036870913.1">
    <property type="nucleotide sequence ID" value="NZ_JRNJ01000104.1"/>
</dbReference>
<accession>A0AAW3FCU0</accession>
<evidence type="ECO:0000256" key="9">
    <source>
        <dbReference type="SAM" id="SignalP"/>
    </source>
</evidence>
<evidence type="ECO:0000313" key="12">
    <source>
        <dbReference type="EMBL" id="KGF24754.1"/>
    </source>
</evidence>
<evidence type="ECO:0000259" key="11">
    <source>
        <dbReference type="Pfam" id="PF05193"/>
    </source>
</evidence>
<protein>
    <submittedName>
        <fullName evidence="12">Peptidase M16</fullName>
    </submittedName>
</protein>
<feature type="domain" description="Peptidase M16 N-terminal" evidence="10">
    <location>
        <begin position="60"/>
        <end position="183"/>
    </location>
</feature>
<organism evidence="12 13">
    <name type="scientific">Prevotella histicola JCM 15637 = DNF00424</name>
    <dbReference type="NCBI Taxonomy" id="1236504"/>
    <lineage>
        <taxon>Bacteria</taxon>
        <taxon>Pseudomonadati</taxon>
        <taxon>Bacteroidota</taxon>
        <taxon>Bacteroidia</taxon>
        <taxon>Bacteroidales</taxon>
        <taxon>Prevotellaceae</taxon>
        <taxon>Prevotella</taxon>
    </lineage>
</organism>
<gene>
    <name evidence="12" type="ORF">HMPREF2132_10645</name>
</gene>
<dbReference type="InterPro" id="IPR011765">
    <property type="entry name" value="Pept_M16_N"/>
</dbReference>
<dbReference type="Proteomes" id="UP000029533">
    <property type="component" value="Unassembled WGS sequence"/>
</dbReference>
<dbReference type="InterPro" id="IPR050626">
    <property type="entry name" value="Peptidase_M16"/>
</dbReference>
<feature type="signal peptide" evidence="9">
    <location>
        <begin position="1"/>
        <end position="21"/>
    </location>
</feature>
<dbReference type="SUPFAM" id="SSF63411">
    <property type="entry name" value="LuxS/MPP-like metallohydrolase"/>
    <property type="match status" value="4"/>
</dbReference>
<evidence type="ECO:0000256" key="8">
    <source>
        <dbReference type="RuleBase" id="RU004447"/>
    </source>
</evidence>
<comment type="caution">
    <text evidence="12">The sequence shown here is derived from an EMBL/GenBank/DDBJ whole genome shotgun (WGS) entry which is preliminary data.</text>
</comment>
<name>A0AAW3FCU0_9BACT</name>
<dbReference type="InterPro" id="IPR011249">
    <property type="entry name" value="Metalloenz_LuxS/M16"/>
</dbReference>
<dbReference type="GO" id="GO:0004222">
    <property type="term" value="F:metalloendopeptidase activity"/>
    <property type="evidence" value="ECO:0007669"/>
    <property type="project" value="InterPro"/>
</dbReference>
<keyword evidence="9" id="KW-0732">Signal</keyword>
<dbReference type="Pfam" id="PF00675">
    <property type="entry name" value="Peptidase_M16"/>
    <property type="match status" value="1"/>
</dbReference>
<comment type="cofactor">
    <cofactor evidence="1">
        <name>Zn(2+)</name>
        <dbReference type="ChEBI" id="CHEBI:29105"/>
    </cofactor>
</comment>
<evidence type="ECO:0000256" key="3">
    <source>
        <dbReference type="ARBA" id="ARBA00022670"/>
    </source>
</evidence>
<dbReference type="EMBL" id="JRNJ01000104">
    <property type="protein sequence ID" value="KGF24754.1"/>
    <property type="molecule type" value="Genomic_DNA"/>
</dbReference>
<feature type="chain" id="PRO_5044014055" evidence="9">
    <location>
        <begin position="22"/>
        <end position="939"/>
    </location>
</feature>
<evidence type="ECO:0000313" key="13">
    <source>
        <dbReference type="Proteomes" id="UP000029533"/>
    </source>
</evidence>
<evidence type="ECO:0000256" key="6">
    <source>
        <dbReference type="ARBA" id="ARBA00022833"/>
    </source>
</evidence>
<keyword evidence="6" id="KW-0862">Zinc</keyword>
<evidence type="ECO:0000256" key="4">
    <source>
        <dbReference type="ARBA" id="ARBA00022723"/>
    </source>
</evidence>
<keyword evidence="3" id="KW-0645">Protease</keyword>
<keyword evidence="7" id="KW-0482">Metalloprotease</keyword>
<proteinExistence type="inferred from homology"/>
<evidence type="ECO:0000256" key="1">
    <source>
        <dbReference type="ARBA" id="ARBA00001947"/>
    </source>
</evidence>
<sequence length="939" mass="107322">MIKRRFFNAFVLLLLVTGALAQNVTTDNSFRIGRLKNGMTYYIRHNNKEKGIADFYIAQRVGSILENPDQRGLAHFLEHMAFNGSKNFKNTDASPSIVHWCEAHGIKFGTNLNAYTSIDETVYNVSAVPVKNPAVVDSTLLILHDWSHYLDLDDKEIDKERGVIHEEWRTRRAGMASQRLMEQALPIIYKGTKYEDCMPIGTMEIVDHFPYKVLRDYYHKWYRPDLQAIIVVGDVDVDQMEKKIQAVFSSIPMPANAAKRDYYPVNDNDKMIVASLKDSEQPIMLVTLYMKRDATPDAEKSTIRYQRDGYVDDLIAYMVGERLDEMQDRNPKPCLSASARIGQFLVSRTKDAFTLSFGARQEDIKGSFDAAIGTIEQIRQHGFTSSELERAKAFRRKVIDRQFNERNDRRNSYYVRRAQHNFLDAEPITSEAYNKQLDEQFSREVTLKEVNAAMREAITDRNQVLVVYAPDKPEVKIPSDAELEKMVLDAQKKTYPAYVEKRLDENLIPVLPKKGRIVSEKPALHGMTELTLSNGVKVYFKKTDYQKDAVVMNFFGEGGSSLYPDKDVLNTKFISTAVKEGGVGRFSSTELSKVLSDKTVRINAGVGIETQSISGSSSLKDVRTLFELTYLYFTHLRRDDQAFNAELNRMRSFLTNREASPNVSYNDSIASIVYGNSPRVQPVKASSIDKVSYDRVLQIYKERFSNASNFKMIIMGNIELSQLQPLLEQYIASLPATGKKESFVKSYPDVRNCNETHRFEKQMKTPLARVSIFYTWDEPYTAKADLALDVFKRVLSIAYTDSVREEKGGVYGVKLQESLEQSSNPHALLKIAFDTDPDKYDVVMPIITGQIEHIARKGPEAVSLQKVKEYLLKQYDQAAITNDYWLFVAYNQLRHGIDFDKDYKSLVRNITSSDVQQVARNLLNSKRRIEVTMVSCKDK</sequence>
<keyword evidence="4" id="KW-0479">Metal-binding</keyword>
<dbReference type="GO" id="GO:0046872">
    <property type="term" value="F:metal ion binding"/>
    <property type="evidence" value="ECO:0007669"/>
    <property type="project" value="UniProtKB-KW"/>
</dbReference>
<dbReference type="PROSITE" id="PS00143">
    <property type="entry name" value="INSULINASE"/>
    <property type="match status" value="1"/>
</dbReference>
<evidence type="ECO:0000256" key="2">
    <source>
        <dbReference type="ARBA" id="ARBA00007261"/>
    </source>
</evidence>
<dbReference type="Pfam" id="PF05193">
    <property type="entry name" value="Peptidase_M16_C"/>
    <property type="match status" value="2"/>
</dbReference>
<dbReference type="GO" id="GO:0006508">
    <property type="term" value="P:proteolysis"/>
    <property type="evidence" value="ECO:0007669"/>
    <property type="project" value="UniProtKB-KW"/>
</dbReference>
<reference evidence="12 13" key="1">
    <citation type="submission" date="2014-07" db="EMBL/GenBank/DDBJ databases">
        <authorList>
            <person name="McCorrison J."/>
            <person name="Sanka R."/>
            <person name="Torralba M."/>
            <person name="Gillis M."/>
            <person name="Haft D.H."/>
            <person name="Methe B."/>
            <person name="Sutton G."/>
            <person name="Nelson K.E."/>
        </authorList>
    </citation>
    <scope>NUCLEOTIDE SEQUENCE [LARGE SCALE GENOMIC DNA]</scope>
    <source>
        <strain evidence="12 13">DNF00424</strain>
    </source>
</reference>
<evidence type="ECO:0000259" key="10">
    <source>
        <dbReference type="Pfam" id="PF00675"/>
    </source>
</evidence>
<dbReference type="InterPro" id="IPR001431">
    <property type="entry name" value="Pept_M16_Zn_BS"/>
</dbReference>
<dbReference type="PANTHER" id="PTHR43690">
    <property type="entry name" value="NARDILYSIN"/>
    <property type="match status" value="1"/>
</dbReference>
<dbReference type="PANTHER" id="PTHR43690:SF17">
    <property type="entry name" value="PROTEIN YHJJ"/>
    <property type="match status" value="1"/>
</dbReference>
<dbReference type="Gene3D" id="3.30.830.10">
    <property type="entry name" value="Metalloenzyme, LuxS/M16 peptidase-like"/>
    <property type="match status" value="4"/>
</dbReference>
<evidence type="ECO:0000256" key="7">
    <source>
        <dbReference type="ARBA" id="ARBA00023049"/>
    </source>
</evidence>
<feature type="domain" description="Peptidase M16 C-terminal" evidence="11">
    <location>
        <begin position="690"/>
        <end position="869"/>
    </location>
</feature>
<evidence type="ECO:0000256" key="5">
    <source>
        <dbReference type="ARBA" id="ARBA00022801"/>
    </source>
</evidence>
<feature type="domain" description="Peptidase M16 C-terminal" evidence="11">
    <location>
        <begin position="211"/>
        <end position="393"/>
    </location>
</feature>
<dbReference type="AlphaFoldDB" id="A0AAW3FCU0"/>